<proteinExistence type="predicted"/>
<dbReference type="EMBL" id="NPBY01000073">
    <property type="protein sequence ID" value="PAD73066.1"/>
    <property type="molecule type" value="Genomic_DNA"/>
</dbReference>
<protein>
    <submittedName>
        <fullName evidence="1">Uncharacterized protein</fullName>
    </submittedName>
</protein>
<organism evidence="1 2">
    <name type="scientific">Paenibacillus campinasensis</name>
    <dbReference type="NCBI Taxonomy" id="66347"/>
    <lineage>
        <taxon>Bacteria</taxon>
        <taxon>Bacillati</taxon>
        <taxon>Bacillota</taxon>
        <taxon>Bacilli</taxon>
        <taxon>Bacillales</taxon>
        <taxon>Paenibacillaceae</taxon>
        <taxon>Paenibacillus</taxon>
    </lineage>
</organism>
<evidence type="ECO:0000313" key="2">
    <source>
        <dbReference type="Proteomes" id="UP000215596"/>
    </source>
</evidence>
<gene>
    <name evidence="1" type="ORF">CHH67_21035</name>
</gene>
<comment type="caution">
    <text evidence="1">The sequence shown here is derived from an EMBL/GenBank/DDBJ whole genome shotgun (WGS) entry which is preliminary data.</text>
</comment>
<sequence>MFLFKYNVEINPTQMNAVQLTCHIDYVDPMFEQRILNILKHYSLYIYLAEDNSMLSKLLREEVILSVWLTREYRKERDITEDFRNKVITLQLKYDCNVNKAKQLFEKKINKAFKNEIQYYQDLKSKLR</sequence>
<reference evidence="1 2" key="1">
    <citation type="submission" date="2017-07" db="EMBL/GenBank/DDBJ databases">
        <title>Isolation and whole genome analysis of endospore-forming bacteria from heroin.</title>
        <authorList>
            <person name="Kalinowski J."/>
            <person name="Ahrens B."/>
            <person name="Al-Dilaimi A."/>
            <person name="Winkler A."/>
            <person name="Wibberg D."/>
            <person name="Schleenbecker U."/>
            <person name="Ruckert C."/>
            <person name="Wolfel R."/>
            <person name="Grass G."/>
        </authorList>
    </citation>
    <scope>NUCLEOTIDE SEQUENCE [LARGE SCALE GENOMIC DNA]</scope>
    <source>
        <strain evidence="1 2">7537-G1</strain>
    </source>
</reference>
<dbReference type="AlphaFoldDB" id="A0A268EIV8"/>
<dbReference type="RefSeq" id="WP_095267345.1">
    <property type="nucleotide sequence ID" value="NZ_NPBY01000073.1"/>
</dbReference>
<name>A0A268EIV8_9BACL</name>
<evidence type="ECO:0000313" key="1">
    <source>
        <dbReference type="EMBL" id="PAD73066.1"/>
    </source>
</evidence>
<dbReference type="Proteomes" id="UP000215596">
    <property type="component" value="Unassembled WGS sequence"/>
</dbReference>
<accession>A0A268EIV8</accession>